<dbReference type="GO" id="GO:0015979">
    <property type="term" value="P:photosynthesis"/>
    <property type="evidence" value="ECO:0007669"/>
    <property type="project" value="UniProtKB-KW"/>
</dbReference>
<keyword evidence="6" id="KW-0793">Thylakoid</keyword>
<keyword evidence="5" id="KW-0934">Plastid</keyword>
<accession>A0A7S1NHI7</accession>
<dbReference type="PANTHER" id="PTHR34552:SF1">
    <property type="entry name" value="PHOTOSYSTEM II REACTION CENTER W PROTEIN, CHLOROPLASTIC"/>
    <property type="match status" value="1"/>
</dbReference>
<evidence type="ECO:0000313" key="11">
    <source>
        <dbReference type="EMBL" id="CAD9019939.1"/>
    </source>
</evidence>
<evidence type="ECO:0000256" key="9">
    <source>
        <dbReference type="ARBA" id="ARBA00031756"/>
    </source>
</evidence>
<evidence type="ECO:0000256" key="4">
    <source>
        <dbReference type="ARBA" id="ARBA00022531"/>
    </source>
</evidence>
<dbReference type="GO" id="GO:0009523">
    <property type="term" value="C:photosystem II"/>
    <property type="evidence" value="ECO:0007669"/>
    <property type="project" value="UniProtKB-KW"/>
</dbReference>
<dbReference type="GO" id="GO:0042549">
    <property type="term" value="P:photosystem II stabilization"/>
    <property type="evidence" value="ECO:0007669"/>
    <property type="project" value="TreeGrafter"/>
</dbReference>
<sequence length="169" mass="17734">MKLNETNPRAVYFFSLLTATFKMYATYESQKVAQAQKAGYVRLGLGLWAGVGAVLVVLAVTAPAKTTQLNVQTQTQTATRVAPTAMINNAQRVATGAATATVAAMAQAPAALAEVAPRMNGDGTGLILGVNDPILGWVLISVFGLVWALYATSVKNISNNDDEDSGLFL</sequence>
<keyword evidence="3" id="KW-0150">Chloroplast</keyword>
<evidence type="ECO:0000256" key="5">
    <source>
        <dbReference type="ARBA" id="ARBA00022640"/>
    </source>
</evidence>
<comment type="subcellular location">
    <subcellularLocation>
        <location evidence="1">Plastid</location>
        <location evidence="1">Chloroplast thylakoid membrane</location>
        <topology evidence="1">Single-pass membrane protein</topology>
    </subcellularLocation>
</comment>
<feature type="transmembrane region" description="Helical" evidence="10">
    <location>
        <begin position="12"/>
        <end position="27"/>
    </location>
</feature>
<organism evidence="11">
    <name type="scientific">Eutreptiella gymnastica</name>
    <dbReference type="NCBI Taxonomy" id="73025"/>
    <lineage>
        <taxon>Eukaryota</taxon>
        <taxon>Discoba</taxon>
        <taxon>Euglenozoa</taxon>
        <taxon>Euglenida</taxon>
        <taxon>Spirocuta</taxon>
        <taxon>Euglenophyceae</taxon>
        <taxon>Eutreptiales</taxon>
        <taxon>Eutreptiaceae</taxon>
        <taxon>Eutreptiella</taxon>
    </lineage>
</organism>
<comment type="similarity">
    <text evidence="2">Belongs to the psbW family.</text>
</comment>
<evidence type="ECO:0000256" key="3">
    <source>
        <dbReference type="ARBA" id="ARBA00022528"/>
    </source>
</evidence>
<evidence type="ECO:0000256" key="6">
    <source>
        <dbReference type="ARBA" id="ARBA00023078"/>
    </source>
</evidence>
<dbReference type="Pfam" id="PF07123">
    <property type="entry name" value="PsbW"/>
    <property type="match status" value="1"/>
</dbReference>
<proteinExistence type="inferred from homology"/>
<name>A0A7S1NHI7_9EUGL</name>
<dbReference type="PANTHER" id="PTHR34552">
    <property type="entry name" value="PHOTOSYSTEM II REACTION CENTER W PROTEIN, CHLOROPLASTIC"/>
    <property type="match status" value="1"/>
</dbReference>
<evidence type="ECO:0000256" key="2">
    <source>
        <dbReference type="ARBA" id="ARBA00010395"/>
    </source>
</evidence>
<dbReference type="InterPro" id="IPR009806">
    <property type="entry name" value="PSII_PsbW_class2"/>
</dbReference>
<keyword evidence="7 10" id="KW-0472">Membrane</keyword>
<reference evidence="11" key="1">
    <citation type="submission" date="2021-01" db="EMBL/GenBank/DDBJ databases">
        <authorList>
            <person name="Corre E."/>
            <person name="Pelletier E."/>
            <person name="Niang G."/>
            <person name="Scheremetjew M."/>
            <person name="Finn R."/>
            <person name="Kale V."/>
            <person name="Holt S."/>
            <person name="Cochrane G."/>
            <person name="Meng A."/>
            <person name="Brown T."/>
            <person name="Cohen L."/>
        </authorList>
    </citation>
    <scope>NUCLEOTIDE SEQUENCE</scope>
    <source>
        <strain evidence="11">NIES-381</strain>
    </source>
</reference>
<protein>
    <recommendedName>
        <fullName evidence="9">PSII 6.1 kDa protein</fullName>
    </recommendedName>
</protein>
<keyword evidence="10" id="KW-0812">Transmembrane</keyword>
<keyword evidence="8" id="KW-0604">Photosystem II</keyword>
<dbReference type="AlphaFoldDB" id="A0A7S1NHI7"/>
<feature type="transmembrane region" description="Helical" evidence="10">
    <location>
        <begin position="134"/>
        <end position="151"/>
    </location>
</feature>
<dbReference type="GO" id="GO:0009535">
    <property type="term" value="C:chloroplast thylakoid membrane"/>
    <property type="evidence" value="ECO:0007669"/>
    <property type="project" value="UniProtKB-SubCell"/>
</dbReference>
<keyword evidence="4" id="KW-0602">Photosynthesis</keyword>
<evidence type="ECO:0000256" key="1">
    <source>
        <dbReference type="ARBA" id="ARBA00004581"/>
    </source>
</evidence>
<dbReference type="EMBL" id="HBGA01083241">
    <property type="protein sequence ID" value="CAD9019939.1"/>
    <property type="molecule type" value="Transcribed_RNA"/>
</dbReference>
<evidence type="ECO:0000256" key="7">
    <source>
        <dbReference type="ARBA" id="ARBA00023136"/>
    </source>
</evidence>
<evidence type="ECO:0000256" key="8">
    <source>
        <dbReference type="ARBA" id="ARBA00023276"/>
    </source>
</evidence>
<feature type="transmembrane region" description="Helical" evidence="10">
    <location>
        <begin position="39"/>
        <end position="60"/>
    </location>
</feature>
<keyword evidence="10" id="KW-1133">Transmembrane helix</keyword>
<gene>
    <name evidence="11" type="ORF">EGYM00392_LOCUS31053</name>
</gene>
<evidence type="ECO:0000256" key="10">
    <source>
        <dbReference type="SAM" id="Phobius"/>
    </source>
</evidence>